<gene>
    <name evidence="3" type="ORF">CBRE1094_LOCUS47226</name>
</gene>
<feature type="region of interest" description="Disordered" evidence="2">
    <location>
        <begin position="172"/>
        <end position="235"/>
    </location>
</feature>
<keyword evidence="1" id="KW-0175">Coiled coil</keyword>
<proteinExistence type="predicted"/>
<accession>A0A7S2JTC1</accession>
<feature type="compositionally biased region" description="Basic and acidic residues" evidence="2">
    <location>
        <begin position="23"/>
        <end position="40"/>
    </location>
</feature>
<evidence type="ECO:0000313" key="3">
    <source>
        <dbReference type="EMBL" id="CAD9555847.1"/>
    </source>
</evidence>
<name>A0A7S2JTC1_9EUKA</name>
<feature type="coiled-coil region" evidence="1">
    <location>
        <begin position="91"/>
        <end position="121"/>
    </location>
</feature>
<feature type="region of interest" description="Disordered" evidence="2">
    <location>
        <begin position="259"/>
        <end position="285"/>
    </location>
</feature>
<dbReference type="EMBL" id="HBGU01086491">
    <property type="protein sequence ID" value="CAD9555847.1"/>
    <property type="molecule type" value="Transcribed_RNA"/>
</dbReference>
<sequence>MTGSPNAASYPGPSAGVWASRAVGEKKGSKERTQGFEELRQSVLTKKQREEKERKDKRKEDERKFKAAQKARADKQKAERTERMRVRGESLETIETNHQKYLREEREHEEAQAELARLRINSQAAAVLEEDQLEAVLDIGDVLLEKERAEEADRQRRAREEADARHEAEAKAAREAKAMAKEAELKRKREEEQARQRARQYETKKDMAREVRRQREMEETKTAEMRRRRTEERKRVDKYDAWLGQGDILRDEMELMNERREGSAMHQGGRFSGIPDMKVDGIGNQ</sequence>
<evidence type="ECO:0000256" key="2">
    <source>
        <dbReference type="SAM" id="MobiDB-lite"/>
    </source>
</evidence>
<feature type="region of interest" description="Disordered" evidence="2">
    <location>
        <begin position="1"/>
        <end position="90"/>
    </location>
</feature>
<organism evidence="3">
    <name type="scientific">Haptolina brevifila</name>
    <dbReference type="NCBI Taxonomy" id="156173"/>
    <lineage>
        <taxon>Eukaryota</taxon>
        <taxon>Haptista</taxon>
        <taxon>Haptophyta</taxon>
        <taxon>Prymnesiophyceae</taxon>
        <taxon>Prymnesiales</taxon>
        <taxon>Prymnesiaceae</taxon>
        <taxon>Haptolina</taxon>
    </lineage>
</organism>
<feature type="region of interest" description="Disordered" evidence="2">
    <location>
        <begin position="148"/>
        <end position="167"/>
    </location>
</feature>
<protein>
    <submittedName>
        <fullName evidence="3">Uncharacterized protein</fullName>
    </submittedName>
</protein>
<feature type="compositionally biased region" description="Basic and acidic residues" evidence="2">
    <location>
        <begin position="47"/>
        <end position="90"/>
    </location>
</feature>
<dbReference type="AlphaFoldDB" id="A0A7S2JTC1"/>
<reference evidence="3" key="1">
    <citation type="submission" date="2021-01" db="EMBL/GenBank/DDBJ databases">
        <authorList>
            <person name="Corre E."/>
            <person name="Pelletier E."/>
            <person name="Niang G."/>
            <person name="Scheremetjew M."/>
            <person name="Finn R."/>
            <person name="Kale V."/>
            <person name="Holt S."/>
            <person name="Cochrane G."/>
            <person name="Meng A."/>
            <person name="Brown T."/>
            <person name="Cohen L."/>
        </authorList>
    </citation>
    <scope>NUCLEOTIDE SEQUENCE</scope>
    <source>
        <strain evidence="3">UTEX LB 985</strain>
    </source>
</reference>
<evidence type="ECO:0000256" key="1">
    <source>
        <dbReference type="SAM" id="Coils"/>
    </source>
</evidence>